<name>A0A249PML6_9HYPH</name>
<dbReference type="EMBL" id="CP023069">
    <property type="protein sequence ID" value="ASY67190.1"/>
    <property type="molecule type" value="Genomic_DNA"/>
</dbReference>
<proteinExistence type="predicted"/>
<evidence type="ECO:0008006" key="3">
    <source>
        <dbReference type="Google" id="ProtNLM"/>
    </source>
</evidence>
<keyword evidence="1" id="KW-0614">Plasmid</keyword>
<evidence type="ECO:0000313" key="1">
    <source>
        <dbReference type="EMBL" id="ASY67190.1"/>
    </source>
</evidence>
<dbReference type="Proteomes" id="UP000217211">
    <property type="component" value="Plasmid pSJ05684a"/>
</dbReference>
<dbReference type="AlphaFoldDB" id="A0A249PML6"/>
<organism evidence="1 2">
    <name type="scientific">Sinorhizobium sojae CCBAU 05684</name>
    <dbReference type="NCBI Taxonomy" id="716928"/>
    <lineage>
        <taxon>Bacteria</taxon>
        <taxon>Pseudomonadati</taxon>
        <taxon>Pseudomonadota</taxon>
        <taxon>Alphaproteobacteria</taxon>
        <taxon>Hyphomicrobiales</taxon>
        <taxon>Rhizobiaceae</taxon>
        <taxon>Sinorhizobium/Ensifer group</taxon>
        <taxon>Sinorhizobium</taxon>
    </lineage>
</organism>
<gene>
    <name evidence="1" type="ORF">SJ05684_a38760</name>
</gene>
<keyword evidence="2" id="KW-1185">Reference proteome</keyword>
<evidence type="ECO:0000313" key="2">
    <source>
        <dbReference type="Proteomes" id="UP000217211"/>
    </source>
</evidence>
<accession>A0A249PML6</accession>
<dbReference type="KEGG" id="esj:SJ05684_a38760"/>
<protein>
    <recommendedName>
        <fullName evidence="3">Mobile element protein</fullName>
    </recommendedName>
</protein>
<geneLocation type="plasmid" evidence="2">
    <name>psj05684a</name>
</geneLocation>
<sequence length="42" mass="4870">MFDSIKPLLFDSSYHSAVSDENRCTVVHKCIRQIERVFVNLA</sequence>
<reference evidence="1 2" key="1">
    <citation type="submission" date="2017-08" db="EMBL/GenBank/DDBJ databases">
        <title>Multipartite genome sequences of Sinorhizobium species nodulating soybeans.</title>
        <authorList>
            <person name="Tian C.F."/>
        </authorList>
    </citation>
    <scope>NUCLEOTIDE SEQUENCE [LARGE SCALE GENOMIC DNA]</scope>
    <source>
        <strain evidence="1 2">CCBAU 05684</strain>
        <plasmid evidence="2">psj05684a</plasmid>
    </source>
</reference>